<organism evidence="1 2">
    <name type="scientific">Romanomermis culicivorax</name>
    <name type="common">Nematode worm</name>
    <dbReference type="NCBI Taxonomy" id="13658"/>
    <lineage>
        <taxon>Eukaryota</taxon>
        <taxon>Metazoa</taxon>
        <taxon>Ecdysozoa</taxon>
        <taxon>Nematoda</taxon>
        <taxon>Enoplea</taxon>
        <taxon>Dorylaimia</taxon>
        <taxon>Mermithida</taxon>
        <taxon>Mermithoidea</taxon>
        <taxon>Mermithidae</taxon>
        <taxon>Romanomermis</taxon>
    </lineage>
</organism>
<dbReference type="Proteomes" id="UP000887565">
    <property type="component" value="Unplaced"/>
</dbReference>
<sequence length="99" mass="11545">MYKRNCSNQDGISEENIIDQNITAGLVELDKIITLKWLNEESESFSKKHLPVQFGLSVVDHSRQGKLVYEKRLLVYQISMGGLKLGNQRFYNLDHYLWV</sequence>
<evidence type="ECO:0000313" key="1">
    <source>
        <dbReference type="Proteomes" id="UP000887565"/>
    </source>
</evidence>
<proteinExistence type="predicted"/>
<dbReference type="AlphaFoldDB" id="A0A915JNP7"/>
<protein>
    <submittedName>
        <fullName evidence="2">Uncharacterized protein</fullName>
    </submittedName>
</protein>
<keyword evidence="1" id="KW-1185">Reference proteome</keyword>
<name>A0A915JNP7_ROMCU</name>
<dbReference type="WBParaSite" id="nRc.2.0.1.t27869-RA">
    <property type="protein sequence ID" value="nRc.2.0.1.t27869-RA"/>
    <property type="gene ID" value="nRc.2.0.1.g27869"/>
</dbReference>
<accession>A0A915JNP7</accession>
<evidence type="ECO:0000313" key="2">
    <source>
        <dbReference type="WBParaSite" id="nRc.2.0.1.t27869-RA"/>
    </source>
</evidence>
<reference evidence="2" key="1">
    <citation type="submission" date="2022-11" db="UniProtKB">
        <authorList>
            <consortium name="WormBaseParasite"/>
        </authorList>
    </citation>
    <scope>IDENTIFICATION</scope>
</reference>